<keyword evidence="8" id="KW-0547">Nucleotide-binding</keyword>
<dbReference type="GO" id="GO:0009378">
    <property type="term" value="F:four-way junction helicase activity"/>
    <property type="evidence" value="ECO:0007669"/>
    <property type="project" value="InterPro"/>
</dbReference>
<dbReference type="InterPro" id="IPR013849">
    <property type="entry name" value="DNA_helicase_Holl-junc_RuvA_I"/>
</dbReference>
<dbReference type="EMBL" id="MFRC01000013">
    <property type="protein sequence ID" value="OGH90000.1"/>
    <property type="molecule type" value="Genomic_DNA"/>
</dbReference>
<evidence type="ECO:0000256" key="4">
    <source>
        <dbReference type="ARBA" id="ARBA00023172"/>
    </source>
</evidence>
<keyword evidence="4 6" id="KW-0233">DNA recombination</keyword>
<comment type="subcellular location">
    <subcellularLocation>
        <location evidence="6">Cytoplasm</location>
    </subcellularLocation>
</comment>
<dbReference type="Pfam" id="PF14520">
    <property type="entry name" value="HHH_5"/>
    <property type="match status" value="1"/>
</dbReference>
<dbReference type="GO" id="GO:0006310">
    <property type="term" value="P:DNA recombination"/>
    <property type="evidence" value="ECO:0007669"/>
    <property type="project" value="UniProtKB-UniRule"/>
</dbReference>
<dbReference type="CDD" id="cd14332">
    <property type="entry name" value="UBA_RuvA_C"/>
    <property type="match status" value="1"/>
</dbReference>
<dbReference type="InterPro" id="IPR003583">
    <property type="entry name" value="Hlx-hairpin-Hlx_DNA-bd_motif"/>
</dbReference>
<dbReference type="SUPFAM" id="SSF50249">
    <property type="entry name" value="Nucleic acid-binding proteins"/>
    <property type="match status" value="1"/>
</dbReference>
<feature type="domain" description="Helix-hairpin-helix DNA-binding motif class 1" evidence="7">
    <location>
        <begin position="73"/>
        <end position="92"/>
    </location>
</feature>
<gene>
    <name evidence="6" type="primary">ruvA</name>
    <name evidence="8" type="ORF">A2537_01085</name>
</gene>
<sequence>MIALISGRVVTNSGSEAIIMTVGGVGYRVMISPSAASLCVVGNEVILETYLVVREDVLDLFGFANDSEKKLFKNFVSVSGVGPKTALHLLSLGSVAEIALAIGRGDLEYLTKVSGIGKKTAERIVVELREKMSKEQKSFGEVVLGGDNAAVNDVVEALITLGYSALQARDVVKLLDAKNKTSEQLLREALQKIR</sequence>
<dbReference type="Gene3D" id="1.10.150.20">
    <property type="entry name" value="5' to 3' exonuclease, C-terminal subdomain"/>
    <property type="match status" value="1"/>
</dbReference>
<evidence type="ECO:0000256" key="3">
    <source>
        <dbReference type="ARBA" id="ARBA00023125"/>
    </source>
</evidence>
<dbReference type="GO" id="GO:0048476">
    <property type="term" value="C:Holliday junction resolvase complex"/>
    <property type="evidence" value="ECO:0007669"/>
    <property type="project" value="UniProtKB-UniRule"/>
</dbReference>
<evidence type="ECO:0000256" key="5">
    <source>
        <dbReference type="ARBA" id="ARBA00023204"/>
    </source>
</evidence>
<dbReference type="Pfam" id="PF07499">
    <property type="entry name" value="RuvA_C"/>
    <property type="match status" value="1"/>
</dbReference>
<dbReference type="InterPro" id="IPR011114">
    <property type="entry name" value="RuvA_C"/>
</dbReference>
<dbReference type="AlphaFoldDB" id="A0A1F6P1N4"/>
<protein>
    <recommendedName>
        <fullName evidence="6">Holliday junction branch migration complex subunit RuvA</fullName>
    </recommendedName>
</protein>
<dbReference type="HAMAP" id="MF_00031">
    <property type="entry name" value="DNA_HJ_migration_RuvA"/>
    <property type="match status" value="1"/>
</dbReference>
<feature type="region of interest" description="Domain II" evidence="6">
    <location>
        <begin position="65"/>
        <end position="142"/>
    </location>
</feature>
<dbReference type="InterPro" id="IPR010994">
    <property type="entry name" value="RuvA_2-like"/>
</dbReference>
<evidence type="ECO:0000256" key="6">
    <source>
        <dbReference type="HAMAP-Rule" id="MF_00031"/>
    </source>
</evidence>
<comment type="caution">
    <text evidence="8">The sequence shown here is derived from an EMBL/GenBank/DDBJ whole genome shotgun (WGS) entry which is preliminary data.</text>
</comment>
<dbReference type="GO" id="GO:0005524">
    <property type="term" value="F:ATP binding"/>
    <property type="evidence" value="ECO:0007669"/>
    <property type="project" value="InterPro"/>
</dbReference>
<dbReference type="InterPro" id="IPR012340">
    <property type="entry name" value="NA-bd_OB-fold"/>
</dbReference>
<dbReference type="Proteomes" id="UP000178490">
    <property type="component" value="Unassembled WGS sequence"/>
</dbReference>
<feature type="region of interest" description="Domain III" evidence="6">
    <location>
        <begin position="147"/>
        <end position="194"/>
    </location>
</feature>
<dbReference type="GO" id="GO:0005737">
    <property type="term" value="C:cytoplasm"/>
    <property type="evidence" value="ECO:0007669"/>
    <property type="project" value="UniProtKB-SubCell"/>
</dbReference>
<dbReference type="NCBIfam" id="TIGR00084">
    <property type="entry name" value="ruvA"/>
    <property type="match status" value="1"/>
</dbReference>
<comment type="similarity">
    <text evidence="6">Belongs to the RuvA family.</text>
</comment>
<comment type="domain">
    <text evidence="6">Has three domains with a flexible linker between the domains II and III and assumes an 'L' shape. Domain III is highly mobile and contacts RuvB.</text>
</comment>
<evidence type="ECO:0000313" key="9">
    <source>
        <dbReference type="Proteomes" id="UP000178490"/>
    </source>
</evidence>
<dbReference type="SMART" id="SM00278">
    <property type="entry name" value="HhH1"/>
    <property type="match status" value="2"/>
</dbReference>
<dbReference type="InterPro" id="IPR036267">
    <property type="entry name" value="RuvA_C_sf"/>
</dbReference>
<keyword evidence="5 6" id="KW-0234">DNA repair</keyword>
<dbReference type="GO" id="GO:0009379">
    <property type="term" value="C:Holliday junction helicase complex"/>
    <property type="evidence" value="ECO:0007669"/>
    <property type="project" value="InterPro"/>
</dbReference>
<feature type="domain" description="Helix-hairpin-helix DNA-binding motif class 1" evidence="7">
    <location>
        <begin position="108"/>
        <end position="127"/>
    </location>
</feature>
<dbReference type="Gene3D" id="2.40.50.140">
    <property type="entry name" value="Nucleic acid-binding proteins"/>
    <property type="match status" value="1"/>
</dbReference>
<dbReference type="Gene3D" id="1.10.8.10">
    <property type="entry name" value="DNA helicase RuvA subunit, C-terminal domain"/>
    <property type="match status" value="1"/>
</dbReference>
<keyword evidence="8" id="KW-0378">Hydrolase</keyword>
<organism evidence="8 9">
    <name type="scientific">Candidatus Magasanikbacteria bacterium RIFOXYD2_FULL_36_9</name>
    <dbReference type="NCBI Taxonomy" id="1798707"/>
    <lineage>
        <taxon>Bacteria</taxon>
        <taxon>Candidatus Magasanikiibacteriota</taxon>
    </lineage>
</organism>
<evidence type="ECO:0000313" key="8">
    <source>
        <dbReference type="EMBL" id="OGH90000.1"/>
    </source>
</evidence>
<evidence type="ECO:0000259" key="7">
    <source>
        <dbReference type="SMART" id="SM00278"/>
    </source>
</evidence>
<feature type="region of interest" description="Domain I" evidence="6">
    <location>
        <begin position="1"/>
        <end position="64"/>
    </location>
</feature>
<evidence type="ECO:0000256" key="2">
    <source>
        <dbReference type="ARBA" id="ARBA00022763"/>
    </source>
</evidence>
<keyword evidence="2 6" id="KW-0227">DNA damage</keyword>
<accession>A0A1F6P1N4</accession>
<dbReference type="GO" id="GO:0000400">
    <property type="term" value="F:four-way junction DNA binding"/>
    <property type="evidence" value="ECO:0007669"/>
    <property type="project" value="UniProtKB-UniRule"/>
</dbReference>
<proteinExistence type="inferred from homology"/>
<dbReference type="InterPro" id="IPR000085">
    <property type="entry name" value="RuvA"/>
</dbReference>
<dbReference type="GO" id="GO:0006281">
    <property type="term" value="P:DNA repair"/>
    <property type="evidence" value="ECO:0007669"/>
    <property type="project" value="UniProtKB-UniRule"/>
</dbReference>
<comment type="subunit">
    <text evidence="6">Homotetramer. Forms an RuvA(8)-RuvB(12)-Holliday junction (HJ) complex. HJ DNA is sandwiched between 2 RuvA tetramers; dsDNA enters through RuvA and exits via RuvB. An RuvB hexamer assembles on each DNA strand where it exits the tetramer. Each RuvB hexamer is contacted by two RuvA subunits (via domain III) on 2 adjacent RuvB subunits; this complex drives branch migration. In the full resolvosome a probable DNA-RuvA(4)-RuvB(12)-RuvC(2) complex forms which resolves the HJ.</text>
</comment>
<dbReference type="Pfam" id="PF01330">
    <property type="entry name" value="RuvA_N"/>
    <property type="match status" value="1"/>
</dbReference>
<keyword evidence="8" id="KW-0067">ATP-binding</keyword>
<keyword evidence="3 6" id="KW-0238">DNA-binding</keyword>
<reference evidence="8 9" key="1">
    <citation type="journal article" date="2016" name="Nat. Commun.">
        <title>Thousands of microbial genomes shed light on interconnected biogeochemical processes in an aquifer system.</title>
        <authorList>
            <person name="Anantharaman K."/>
            <person name="Brown C.T."/>
            <person name="Hug L.A."/>
            <person name="Sharon I."/>
            <person name="Castelle C.J."/>
            <person name="Probst A.J."/>
            <person name="Thomas B.C."/>
            <person name="Singh A."/>
            <person name="Wilkins M.J."/>
            <person name="Karaoz U."/>
            <person name="Brodie E.L."/>
            <person name="Williams K.H."/>
            <person name="Hubbard S.S."/>
            <person name="Banfield J.F."/>
        </authorList>
    </citation>
    <scope>NUCLEOTIDE SEQUENCE [LARGE SCALE GENOMIC DNA]</scope>
</reference>
<comment type="function">
    <text evidence="6">The RuvA-RuvB-RuvC complex processes Holliday junction (HJ) DNA during genetic recombination and DNA repair, while the RuvA-RuvB complex plays an important role in the rescue of blocked DNA replication forks via replication fork reversal (RFR). RuvA specifically binds to HJ cruciform DNA, conferring on it an open structure. The RuvB hexamer acts as an ATP-dependent pump, pulling dsDNA into and through the RuvAB complex. HJ branch migration allows RuvC to scan DNA until it finds its consensus sequence, where it cleaves and resolves the cruciform DNA.</text>
</comment>
<dbReference type="SUPFAM" id="SSF47781">
    <property type="entry name" value="RuvA domain 2-like"/>
    <property type="match status" value="1"/>
</dbReference>
<dbReference type="SUPFAM" id="SSF46929">
    <property type="entry name" value="DNA helicase RuvA subunit, C-terminal domain"/>
    <property type="match status" value="1"/>
</dbReference>
<comment type="caution">
    <text evidence="6">Lacks conserved residue(s) required for the propagation of feature annotation.</text>
</comment>
<name>A0A1F6P1N4_9BACT</name>
<keyword evidence="1 6" id="KW-0963">Cytoplasm</keyword>
<evidence type="ECO:0000256" key="1">
    <source>
        <dbReference type="ARBA" id="ARBA00022490"/>
    </source>
</evidence>
<keyword evidence="8" id="KW-0347">Helicase</keyword>